<dbReference type="Gene3D" id="2.30.29.30">
    <property type="entry name" value="Pleckstrin-homology domain (PH domain)/Phosphotyrosine-binding domain (PTB)"/>
    <property type="match status" value="1"/>
</dbReference>
<dbReference type="SMART" id="SM00064">
    <property type="entry name" value="FYVE"/>
    <property type="match status" value="1"/>
</dbReference>
<dbReference type="InterPro" id="IPR035899">
    <property type="entry name" value="DBL_dom_sf"/>
</dbReference>
<dbReference type="PANTHER" id="PTHR12673:SF263">
    <property type="entry name" value="PLECKSTRIN DOMAIN-CONTAINING PROTEIN"/>
    <property type="match status" value="1"/>
</dbReference>
<proteinExistence type="predicted"/>
<evidence type="ECO:0000259" key="10">
    <source>
        <dbReference type="PROSITE" id="PS50003"/>
    </source>
</evidence>
<dbReference type="VEuPathDB" id="AmoebaDB:KM1_023640"/>
<dbReference type="Pfam" id="PF01363">
    <property type="entry name" value="FYVE"/>
    <property type="match status" value="1"/>
</dbReference>
<name>A0A5K1V9X0_ENTHI</name>
<feature type="compositionally biased region" description="Basic and acidic residues" evidence="9">
    <location>
        <begin position="429"/>
        <end position="440"/>
    </location>
</feature>
<accession>A0A5K1V9X0</accession>
<keyword evidence="3" id="KW-0344">Guanine-nucleotide releasing factor</keyword>
<evidence type="ECO:0000313" key="13">
    <source>
        <dbReference type="EMBL" id="GAT91608.1"/>
    </source>
</evidence>
<dbReference type="VEuPathDB" id="AmoebaDB:EHI5A_018570"/>
<evidence type="ECO:0000256" key="7">
    <source>
        <dbReference type="ARBA" id="ARBA00023212"/>
    </source>
</evidence>
<dbReference type="InterPro" id="IPR001849">
    <property type="entry name" value="PH_domain"/>
</dbReference>
<dbReference type="GO" id="GO:0008270">
    <property type="term" value="F:zinc ion binding"/>
    <property type="evidence" value="ECO:0007669"/>
    <property type="project" value="UniProtKB-KW"/>
</dbReference>
<dbReference type="InterPro" id="IPR000219">
    <property type="entry name" value="DH_dom"/>
</dbReference>
<dbReference type="PANTHER" id="PTHR12673">
    <property type="entry name" value="FACIOGENITAL DYSPLASIA PROTEIN"/>
    <property type="match status" value="1"/>
</dbReference>
<feature type="domain" description="FYVE-type" evidence="12">
    <location>
        <begin position="345"/>
        <end position="401"/>
    </location>
</feature>
<comment type="caution">
    <text evidence="13">The sequence shown here is derived from an EMBL/GenBank/DDBJ whole genome shotgun (WGS) entry which is preliminary data.</text>
</comment>
<dbReference type="GO" id="GO:0005085">
    <property type="term" value="F:guanyl-nucleotide exchange factor activity"/>
    <property type="evidence" value="ECO:0007669"/>
    <property type="project" value="UniProtKB-KW"/>
</dbReference>
<evidence type="ECO:0000256" key="2">
    <source>
        <dbReference type="ARBA" id="ARBA00022490"/>
    </source>
</evidence>
<reference evidence="13 14" key="1">
    <citation type="submission" date="2016-05" db="EMBL/GenBank/DDBJ databases">
        <title>First whole genome sequencing of Entamoeba histolytica HM1:IMSS-clone-6.</title>
        <authorList>
            <person name="Mukherjee Avik.K."/>
            <person name="Izumyama S."/>
            <person name="Nakada-Tsukui K."/>
            <person name="Nozaki T."/>
        </authorList>
    </citation>
    <scope>NUCLEOTIDE SEQUENCE [LARGE SCALE GENOMIC DNA]</scope>
    <source>
        <strain evidence="13 14">HM1:IMSS clone 6</strain>
    </source>
</reference>
<organism evidence="13 14">
    <name type="scientific">Entamoeba histolytica</name>
    <dbReference type="NCBI Taxonomy" id="5759"/>
    <lineage>
        <taxon>Eukaryota</taxon>
        <taxon>Amoebozoa</taxon>
        <taxon>Evosea</taxon>
        <taxon>Archamoebae</taxon>
        <taxon>Mastigamoebida</taxon>
        <taxon>Entamoebidae</taxon>
        <taxon>Entamoeba</taxon>
    </lineage>
</organism>
<keyword evidence="2" id="KW-0963">Cytoplasm</keyword>
<comment type="subcellular location">
    <subcellularLocation>
        <location evidence="1">Cytoplasm</location>
        <location evidence="1">Cytoskeleton</location>
    </subcellularLocation>
</comment>
<evidence type="ECO:0000256" key="3">
    <source>
        <dbReference type="ARBA" id="ARBA00022658"/>
    </source>
</evidence>
<feature type="compositionally biased region" description="Low complexity" evidence="9">
    <location>
        <begin position="456"/>
        <end position="472"/>
    </location>
</feature>
<evidence type="ECO:0000256" key="4">
    <source>
        <dbReference type="ARBA" id="ARBA00022723"/>
    </source>
</evidence>
<dbReference type="Proteomes" id="UP000078387">
    <property type="component" value="Unassembled WGS sequence"/>
</dbReference>
<dbReference type="VEuPathDB" id="AmoebaDB:EHI7A_009990"/>
<dbReference type="PROSITE" id="PS50178">
    <property type="entry name" value="ZF_FYVE"/>
    <property type="match status" value="1"/>
</dbReference>
<dbReference type="VEuPathDB" id="AmoebaDB:EHI8A_007310"/>
<dbReference type="PROSITE" id="PS50003">
    <property type="entry name" value="PH_DOMAIN"/>
    <property type="match status" value="1"/>
</dbReference>
<dbReference type="SMART" id="SM00325">
    <property type="entry name" value="RhoGEF"/>
    <property type="match status" value="1"/>
</dbReference>
<dbReference type="AlphaFoldDB" id="A0A5K1V9X0"/>
<dbReference type="CDD" id="cd00160">
    <property type="entry name" value="RhoGEF"/>
    <property type="match status" value="1"/>
</dbReference>
<dbReference type="InterPro" id="IPR017455">
    <property type="entry name" value="Znf_FYVE-rel"/>
</dbReference>
<keyword evidence="4" id="KW-0479">Metal-binding</keyword>
<dbReference type="PROSITE" id="PS50010">
    <property type="entry name" value="DH_2"/>
    <property type="match status" value="1"/>
</dbReference>
<dbReference type="Pfam" id="PF00169">
    <property type="entry name" value="PH"/>
    <property type="match status" value="1"/>
</dbReference>
<evidence type="ECO:0000256" key="8">
    <source>
        <dbReference type="PROSITE-ProRule" id="PRU00091"/>
    </source>
</evidence>
<dbReference type="InterPro" id="IPR000306">
    <property type="entry name" value="Znf_FYVE"/>
</dbReference>
<dbReference type="InterPro" id="IPR013083">
    <property type="entry name" value="Znf_RING/FYVE/PHD"/>
</dbReference>
<evidence type="ECO:0000259" key="11">
    <source>
        <dbReference type="PROSITE" id="PS50010"/>
    </source>
</evidence>
<dbReference type="InterPro" id="IPR011993">
    <property type="entry name" value="PH-like_dom_sf"/>
</dbReference>
<dbReference type="InterPro" id="IPR011011">
    <property type="entry name" value="Znf_FYVE_PHD"/>
</dbReference>
<protein>
    <submittedName>
        <fullName evidence="13">Rho guanine nucleotide exchange factor putative</fullName>
    </submittedName>
</protein>
<evidence type="ECO:0000259" key="12">
    <source>
        <dbReference type="PROSITE" id="PS50178"/>
    </source>
</evidence>
<dbReference type="SUPFAM" id="SSF57903">
    <property type="entry name" value="FYVE/PHD zinc finger"/>
    <property type="match status" value="1"/>
</dbReference>
<dbReference type="Gene3D" id="1.20.900.10">
    <property type="entry name" value="Dbl homology (DH) domain"/>
    <property type="match status" value="1"/>
</dbReference>
<feature type="compositionally biased region" description="Polar residues" evidence="9">
    <location>
        <begin position="473"/>
        <end position="483"/>
    </location>
</feature>
<dbReference type="Gene3D" id="3.30.40.10">
    <property type="entry name" value="Zinc/RING finger domain, C3HC4 (zinc finger)"/>
    <property type="match status" value="1"/>
</dbReference>
<sequence length="495" mass="57018">MRCSTIADPKESAHRTHIVDEIYATEESYVNSLEQCITSYQQPLMNDNPPIIDGRDVMTMFLHFHEIIAVNSMLMEKLKEFKKRGTLYTNTGGAFIKFVPFLKSYTQYATNQDNCLQVLKRLDHDPRCAKRLEELRTNIKTTNQLDLRSYLIMPVQRLPRYVLLFTDLIKHTPEKFPDYSRLLKVSSEIQKVTVLVNQCIVQGEKLRKLVEISNTIDFPGGDLTVGRKLIRDGILNKQCRKAPKPRYFVLCTDILFYTRPKKREVNVIVKLIEADLRDGDSLRFDIFSPEKSFSIIAANEQEKSDWVKDLKDAIDQCKSNSVLLKTPRDRKMEHKLVMRPVFVPDDQVKECMSCKKEFGVVRRKHHCRFCGSCICSDCSRNKVKNGNSYERTCDICFKRMCAENKDIISTQEESDSVGSEVSPRSPRMSKSEKKDKQDKKKDKKKGKKSDSDDNNDNSQQTKVVSSIITSTSQENNTSPQSVKSLKAMWEAQATQ</sequence>
<dbReference type="GO" id="GO:0005737">
    <property type="term" value="C:cytoplasm"/>
    <property type="evidence" value="ECO:0007669"/>
    <property type="project" value="TreeGrafter"/>
</dbReference>
<dbReference type="Pfam" id="PF00621">
    <property type="entry name" value="RhoGEF"/>
    <property type="match status" value="1"/>
</dbReference>
<keyword evidence="7" id="KW-0206">Cytoskeleton</keyword>
<dbReference type="OMA" id="KPLRHNN"/>
<dbReference type="SUPFAM" id="SSF50729">
    <property type="entry name" value="PH domain-like"/>
    <property type="match status" value="1"/>
</dbReference>
<dbReference type="VEuPathDB" id="AmoebaDB:EHI_153510"/>
<dbReference type="SUPFAM" id="SSF48065">
    <property type="entry name" value="DBL homology domain (DH-domain)"/>
    <property type="match status" value="1"/>
</dbReference>
<evidence type="ECO:0000256" key="6">
    <source>
        <dbReference type="ARBA" id="ARBA00022833"/>
    </source>
</evidence>
<dbReference type="InterPro" id="IPR051092">
    <property type="entry name" value="FYVE_RhoGEF_PH"/>
</dbReference>
<keyword evidence="6" id="KW-0862">Zinc</keyword>
<dbReference type="EMBL" id="BDEQ01000001">
    <property type="protein sequence ID" value="GAT91608.1"/>
    <property type="molecule type" value="Genomic_DNA"/>
</dbReference>
<keyword evidence="5 8" id="KW-0863">Zinc-finger</keyword>
<evidence type="ECO:0000313" key="14">
    <source>
        <dbReference type="Proteomes" id="UP000078387"/>
    </source>
</evidence>
<feature type="region of interest" description="Disordered" evidence="9">
    <location>
        <begin position="412"/>
        <end position="495"/>
    </location>
</feature>
<evidence type="ECO:0000256" key="5">
    <source>
        <dbReference type="ARBA" id="ARBA00022771"/>
    </source>
</evidence>
<gene>
    <name evidence="13" type="ORF">CL6EHI_153510</name>
</gene>
<feature type="domain" description="DH" evidence="11">
    <location>
        <begin position="14"/>
        <end position="199"/>
    </location>
</feature>
<evidence type="ECO:0000256" key="9">
    <source>
        <dbReference type="SAM" id="MobiDB-lite"/>
    </source>
</evidence>
<dbReference type="SMART" id="SM00233">
    <property type="entry name" value="PH"/>
    <property type="match status" value="1"/>
</dbReference>
<evidence type="ECO:0000256" key="1">
    <source>
        <dbReference type="ARBA" id="ARBA00004245"/>
    </source>
</evidence>
<dbReference type="GO" id="GO:0005856">
    <property type="term" value="C:cytoskeleton"/>
    <property type="evidence" value="ECO:0007669"/>
    <property type="project" value="UniProtKB-SubCell"/>
</dbReference>
<feature type="domain" description="PH" evidence="10">
    <location>
        <begin position="228"/>
        <end position="315"/>
    </location>
</feature>